<keyword evidence="2" id="KW-0325">Glycoprotein</keyword>
<evidence type="ECO:0000256" key="3">
    <source>
        <dbReference type="SAM" id="SignalP"/>
    </source>
</evidence>
<dbReference type="SUPFAM" id="SSF53474">
    <property type="entry name" value="alpha/beta-Hydrolases"/>
    <property type="match status" value="1"/>
</dbReference>
<dbReference type="FunFam" id="3.40.50.12670:FF:000002">
    <property type="entry name" value="Carboxypeptidase"/>
    <property type="match status" value="1"/>
</dbReference>
<dbReference type="Proteomes" id="UP000236161">
    <property type="component" value="Unassembled WGS sequence"/>
</dbReference>
<dbReference type="InterPro" id="IPR029058">
    <property type="entry name" value="AB_hydrolase_fold"/>
</dbReference>
<dbReference type="PANTHER" id="PTHR11802">
    <property type="entry name" value="SERINE PROTEASE FAMILY S10 SERINE CARBOXYPEPTIDASE"/>
    <property type="match status" value="1"/>
</dbReference>
<dbReference type="Gene3D" id="3.40.50.1820">
    <property type="entry name" value="alpha/beta hydrolase"/>
    <property type="match status" value="1"/>
</dbReference>
<sequence length="470" mass="52480">MSNICRSALPDLLLLLLLFSVVPCILSSARFNVTHIPGFDGELPFRLETGYVTLNEETGAELFYYFVESERNHSEDPLILWLLGGPGCSGVNGLAIDMGPIRFNVEHFDGKLPSTYANPYAWTKIANMLFVDWPVGTGFSYSENVNDYYNEDVNGTRLIHTFLKKWFLVHPSFLVNTFYMGGDSYGGKLAVLVAHEIVEANEGGDLPRINIKGYLVGNPATSENVDTSTEIVHAYGLGVVSKEFYQLVVTNCAGDNYKYPKNAICAKHLNIFEEFLAEINRYSILDPICDDNPASLKQNSMARSLKDSSAKHLSSASDSHTSCITSDLLGNYWANHDLVREALHVREGTVGRFIRCNFKINANFYIRSIPSSVPYHHSLMSRGYRALVYSGDHDLKIPFLGTLAWIKSLNYTVLEPWHSWKAGGQVAGYATLFSNNLTFTTIKGGSHVAPSKMPMQCFVMFERWSSHQAL</sequence>
<reference evidence="4 5" key="1">
    <citation type="journal article" date="2017" name="Nature">
        <title>The Apostasia genome and the evolution of orchids.</title>
        <authorList>
            <person name="Zhang G.Q."/>
            <person name="Liu K.W."/>
            <person name="Li Z."/>
            <person name="Lohaus R."/>
            <person name="Hsiao Y.Y."/>
            <person name="Niu S.C."/>
            <person name="Wang J.Y."/>
            <person name="Lin Y.C."/>
            <person name="Xu Q."/>
            <person name="Chen L.J."/>
            <person name="Yoshida K."/>
            <person name="Fujiwara S."/>
            <person name="Wang Z.W."/>
            <person name="Zhang Y.Q."/>
            <person name="Mitsuda N."/>
            <person name="Wang M."/>
            <person name="Liu G.H."/>
            <person name="Pecoraro L."/>
            <person name="Huang H.X."/>
            <person name="Xiao X.J."/>
            <person name="Lin M."/>
            <person name="Wu X.Y."/>
            <person name="Wu W.L."/>
            <person name="Chen Y.Y."/>
            <person name="Chang S.B."/>
            <person name="Sakamoto S."/>
            <person name="Ohme-Takagi M."/>
            <person name="Yagi M."/>
            <person name="Zeng S.J."/>
            <person name="Shen C.Y."/>
            <person name="Yeh C.M."/>
            <person name="Luo Y.B."/>
            <person name="Tsai W.C."/>
            <person name="Van de Peer Y."/>
            <person name="Liu Z.J."/>
        </authorList>
    </citation>
    <scope>NUCLEOTIDE SEQUENCE [LARGE SCALE GENOMIC DNA]</scope>
    <source>
        <strain evidence="5">cv. Shenzhen</strain>
        <tissue evidence="4">Stem</tissue>
    </source>
</reference>
<dbReference type="FunFam" id="3.40.50.1820:FF:000072">
    <property type="entry name" value="Serine carboxypeptidase-like 19"/>
    <property type="match status" value="1"/>
</dbReference>
<gene>
    <name evidence="4" type="primary">SCPL18</name>
    <name evidence="4" type="ORF">AXF42_Ash004219</name>
</gene>
<feature type="signal peptide" evidence="3">
    <location>
        <begin position="1"/>
        <end position="27"/>
    </location>
</feature>
<dbReference type="Pfam" id="PF00450">
    <property type="entry name" value="Peptidase_S10"/>
    <property type="match status" value="1"/>
</dbReference>
<dbReference type="InterPro" id="IPR033124">
    <property type="entry name" value="Ser_caboxypep_his_AS"/>
</dbReference>
<organism evidence="4 5">
    <name type="scientific">Apostasia shenzhenica</name>
    <dbReference type="NCBI Taxonomy" id="1088818"/>
    <lineage>
        <taxon>Eukaryota</taxon>
        <taxon>Viridiplantae</taxon>
        <taxon>Streptophyta</taxon>
        <taxon>Embryophyta</taxon>
        <taxon>Tracheophyta</taxon>
        <taxon>Spermatophyta</taxon>
        <taxon>Magnoliopsida</taxon>
        <taxon>Liliopsida</taxon>
        <taxon>Asparagales</taxon>
        <taxon>Orchidaceae</taxon>
        <taxon>Apostasioideae</taxon>
        <taxon>Apostasia</taxon>
    </lineage>
</organism>
<keyword evidence="5" id="KW-1185">Reference proteome</keyword>
<keyword evidence="3" id="KW-0732">Signal</keyword>
<protein>
    <submittedName>
        <fullName evidence="4">Serine carboxypeptidase-like 18</fullName>
        <ecNumber evidence="4">3.4.16.5</ecNumber>
    </submittedName>
</protein>
<dbReference type="PANTHER" id="PTHR11802:SF461">
    <property type="entry name" value="OS02G0687900 PROTEIN"/>
    <property type="match status" value="1"/>
</dbReference>
<evidence type="ECO:0000256" key="2">
    <source>
        <dbReference type="ARBA" id="ARBA00023180"/>
    </source>
</evidence>
<dbReference type="Gene3D" id="3.40.50.12670">
    <property type="match status" value="1"/>
</dbReference>
<keyword evidence="4" id="KW-0378">Hydrolase</keyword>
<dbReference type="InterPro" id="IPR001563">
    <property type="entry name" value="Peptidase_S10"/>
</dbReference>
<dbReference type="GO" id="GO:0016747">
    <property type="term" value="F:acyltransferase activity, transferring groups other than amino-acyl groups"/>
    <property type="evidence" value="ECO:0007669"/>
    <property type="project" value="TreeGrafter"/>
</dbReference>
<dbReference type="GO" id="GO:0019748">
    <property type="term" value="P:secondary metabolic process"/>
    <property type="evidence" value="ECO:0007669"/>
    <property type="project" value="TreeGrafter"/>
</dbReference>
<keyword evidence="4" id="KW-0121">Carboxypeptidase</keyword>
<dbReference type="PROSITE" id="PS00560">
    <property type="entry name" value="CARBOXYPEPT_SER_HIS"/>
    <property type="match status" value="1"/>
</dbReference>
<comment type="similarity">
    <text evidence="1">Belongs to the peptidase S10 family.</text>
</comment>
<name>A0A2I0A2A8_9ASPA</name>
<dbReference type="AlphaFoldDB" id="A0A2I0A2A8"/>
<dbReference type="OrthoDB" id="443318at2759"/>
<proteinExistence type="inferred from homology"/>
<dbReference type="GO" id="GO:0004185">
    <property type="term" value="F:serine-type carboxypeptidase activity"/>
    <property type="evidence" value="ECO:0007669"/>
    <property type="project" value="UniProtKB-EC"/>
</dbReference>
<dbReference type="PRINTS" id="PR00724">
    <property type="entry name" value="CRBOXYPTASEC"/>
</dbReference>
<feature type="chain" id="PRO_5014187443" evidence="3">
    <location>
        <begin position="28"/>
        <end position="470"/>
    </location>
</feature>
<dbReference type="EC" id="3.4.16.5" evidence="4"/>
<dbReference type="EMBL" id="KZ452037">
    <property type="protein sequence ID" value="PKA49678.1"/>
    <property type="molecule type" value="Genomic_DNA"/>
</dbReference>
<accession>A0A2I0A2A8</accession>
<evidence type="ECO:0000313" key="4">
    <source>
        <dbReference type="EMBL" id="PKA49678.1"/>
    </source>
</evidence>
<evidence type="ECO:0000256" key="1">
    <source>
        <dbReference type="ARBA" id="ARBA00009431"/>
    </source>
</evidence>
<evidence type="ECO:0000313" key="5">
    <source>
        <dbReference type="Proteomes" id="UP000236161"/>
    </source>
</evidence>
<keyword evidence="4" id="KW-0645">Protease</keyword>
<dbReference type="GO" id="GO:0006508">
    <property type="term" value="P:proteolysis"/>
    <property type="evidence" value="ECO:0007669"/>
    <property type="project" value="InterPro"/>
</dbReference>